<evidence type="ECO:0000256" key="4">
    <source>
        <dbReference type="SAM" id="MobiDB-lite"/>
    </source>
</evidence>
<comment type="similarity">
    <text evidence="1">Belongs to the peptidase A1 family.</text>
</comment>
<dbReference type="CDD" id="cd05471">
    <property type="entry name" value="pepsin_like"/>
    <property type="match status" value="1"/>
</dbReference>
<dbReference type="EMBL" id="KI894028">
    <property type="protein sequence ID" value="OBR88095.1"/>
    <property type="molecule type" value="Genomic_DNA"/>
</dbReference>
<dbReference type="AlphaFoldDB" id="A0A1A6ADF7"/>
<dbReference type="GO" id="GO:0004190">
    <property type="term" value="F:aspartic-type endopeptidase activity"/>
    <property type="evidence" value="ECO:0007669"/>
    <property type="project" value="UniProtKB-KW"/>
</dbReference>
<evidence type="ECO:0000259" key="5">
    <source>
        <dbReference type="PROSITE" id="PS51767"/>
    </source>
</evidence>
<dbReference type="PANTHER" id="PTHR47966">
    <property type="entry name" value="BETA-SITE APP-CLEAVING ENZYME, ISOFORM A-RELATED"/>
    <property type="match status" value="1"/>
</dbReference>
<evidence type="ECO:0000256" key="2">
    <source>
        <dbReference type="ARBA" id="ARBA00022750"/>
    </source>
</evidence>
<evidence type="ECO:0000256" key="1">
    <source>
        <dbReference type="ARBA" id="ARBA00007447"/>
    </source>
</evidence>
<protein>
    <recommendedName>
        <fullName evidence="5">Peptidase A1 domain-containing protein</fullName>
    </recommendedName>
</protein>
<feature type="compositionally biased region" description="Polar residues" evidence="4">
    <location>
        <begin position="24"/>
        <end position="39"/>
    </location>
</feature>
<dbReference type="InterPro" id="IPR021109">
    <property type="entry name" value="Peptidase_aspartic_dom_sf"/>
</dbReference>
<dbReference type="Pfam" id="PF00026">
    <property type="entry name" value="Asp"/>
    <property type="match status" value="1"/>
</dbReference>
<reference evidence="7" key="3">
    <citation type="submission" date="2024-02" db="EMBL/GenBank/DDBJ databases">
        <title>Comparative genomics of Cryptococcus and Kwoniella reveals pathogenesis evolution and contrasting modes of karyotype evolution via chromosome fusion or intercentromeric recombination.</title>
        <authorList>
            <person name="Coelho M.A."/>
            <person name="David-Palma M."/>
            <person name="Shea T."/>
            <person name="Bowers K."/>
            <person name="McGinley-Smith S."/>
            <person name="Mohammad A.W."/>
            <person name="Gnirke A."/>
            <person name="Yurkov A.M."/>
            <person name="Nowrousian M."/>
            <person name="Sun S."/>
            <person name="Cuomo C.A."/>
            <person name="Heitman J."/>
        </authorList>
    </citation>
    <scope>NUCLEOTIDE SEQUENCE</scope>
    <source>
        <strain evidence="7">CBS 10117</strain>
    </source>
</reference>
<keyword evidence="2" id="KW-0064">Aspartyl protease</keyword>
<organism evidence="6">
    <name type="scientific">Kwoniella dejecticola CBS 10117</name>
    <dbReference type="NCBI Taxonomy" id="1296121"/>
    <lineage>
        <taxon>Eukaryota</taxon>
        <taxon>Fungi</taxon>
        <taxon>Dikarya</taxon>
        <taxon>Basidiomycota</taxon>
        <taxon>Agaricomycotina</taxon>
        <taxon>Tremellomycetes</taxon>
        <taxon>Tremellales</taxon>
        <taxon>Cryptococcaceae</taxon>
        <taxon>Kwoniella</taxon>
    </lineage>
</organism>
<evidence type="ECO:0000313" key="8">
    <source>
        <dbReference type="Proteomes" id="UP000078595"/>
    </source>
</evidence>
<dbReference type="InterPro" id="IPR033121">
    <property type="entry name" value="PEPTIDASE_A1"/>
</dbReference>
<dbReference type="InterPro" id="IPR001969">
    <property type="entry name" value="Aspartic_peptidase_AS"/>
</dbReference>
<feature type="region of interest" description="Disordered" evidence="4">
    <location>
        <begin position="19"/>
        <end position="42"/>
    </location>
</feature>
<dbReference type="PANTHER" id="PTHR47966:SF47">
    <property type="entry name" value="ENDOPEPTIDASE, PUTATIVE (AFU_ORTHOLOGUE AFUA_3G01220)-RELATED"/>
    <property type="match status" value="1"/>
</dbReference>
<gene>
    <name evidence="6" type="ORF">I303_02314</name>
    <name evidence="7" type="ORF">I303_101554</name>
</gene>
<feature type="domain" description="Peptidase A1" evidence="5">
    <location>
        <begin position="58"/>
        <end position="397"/>
    </location>
</feature>
<dbReference type="RefSeq" id="XP_018265937.1">
    <property type="nucleotide sequence ID" value="XM_018405656.1"/>
</dbReference>
<keyword evidence="2" id="KW-0378">Hydrolase</keyword>
<keyword evidence="2" id="KW-0645">Protease</keyword>
<evidence type="ECO:0000313" key="6">
    <source>
        <dbReference type="EMBL" id="OBR88095.1"/>
    </source>
</evidence>
<name>A0A1A6ADF7_9TREE</name>
<reference evidence="6" key="1">
    <citation type="submission" date="2013-07" db="EMBL/GenBank/DDBJ databases">
        <title>The Genome Sequence of Cryptococcus dejecticola CBS10117.</title>
        <authorList>
            <consortium name="The Broad Institute Genome Sequencing Platform"/>
            <person name="Cuomo C."/>
            <person name="Litvintseva A."/>
            <person name="Chen Y."/>
            <person name="Heitman J."/>
            <person name="Sun S."/>
            <person name="Springer D."/>
            <person name="Dromer F."/>
            <person name="Young S.K."/>
            <person name="Zeng Q."/>
            <person name="Gargeya S."/>
            <person name="Fitzgerald M."/>
            <person name="Abouelleil A."/>
            <person name="Alvarado L."/>
            <person name="Berlin A.M."/>
            <person name="Chapman S.B."/>
            <person name="Dewar J."/>
            <person name="Goldberg J."/>
            <person name="Griggs A."/>
            <person name="Gujja S."/>
            <person name="Hansen M."/>
            <person name="Howarth C."/>
            <person name="Imamovic A."/>
            <person name="Larimer J."/>
            <person name="McCowan C."/>
            <person name="Murphy C."/>
            <person name="Pearson M."/>
            <person name="Priest M."/>
            <person name="Roberts A."/>
            <person name="Saif S."/>
            <person name="Shea T."/>
            <person name="Sykes S."/>
            <person name="Wortman J."/>
            <person name="Nusbaum C."/>
            <person name="Birren B."/>
        </authorList>
    </citation>
    <scope>NUCLEOTIDE SEQUENCE [LARGE SCALE GENOMIC DNA]</scope>
    <source>
        <strain evidence="6">CBS 10117</strain>
    </source>
</reference>
<dbReference type="Proteomes" id="UP000078595">
    <property type="component" value="Chromosome 2"/>
</dbReference>
<feature type="active site" evidence="3">
    <location>
        <position position="74"/>
    </location>
</feature>
<dbReference type="VEuPathDB" id="FungiDB:I303_02314"/>
<dbReference type="GeneID" id="28966013"/>
<dbReference type="PROSITE" id="PS00141">
    <property type="entry name" value="ASP_PROTEASE"/>
    <property type="match status" value="1"/>
</dbReference>
<dbReference type="GO" id="GO:0006508">
    <property type="term" value="P:proteolysis"/>
    <property type="evidence" value="ECO:0007669"/>
    <property type="project" value="InterPro"/>
</dbReference>
<sequence>MIPALAVLGQIVGVSAIPHDRRSTPSTLNSAPAETSSGCGSKDLTTIPLDGVLGGGGYTINITIGGQPQVVLVDTGSADLWIHSKNVTCVNVTTSQPIDSAECAFGPGGYDPSQSSTYQPLPFENSFLGSYAGGLAHGVGARDTVVLGGISVENLTFGIAEYASFQGGAGNAVDGIIGLASPSLSHLFKGDGENITAVDQIQYNSWFYQAAEDGLIDPSFSLVLNRTSQEKQRSGQTIHHLGSLTLGGTPDIATTNKSVTFTNPNFTVPFEDFEVTVKYYSAVNATFNFPGSEALGTNSTSPITLLDSGTTNIVVPQSVAEAFNAAVEPAPIMFNAELGSYIVQCNATFPDFSVTISAVEFTLQKEDLTFAESYLPEGYCLSAVGPPSASQIDGAIL</sequence>
<dbReference type="InterPro" id="IPR001461">
    <property type="entry name" value="Aspartic_peptidase_A1"/>
</dbReference>
<dbReference type="EMBL" id="CP144531">
    <property type="protein sequence ID" value="WWC59008.1"/>
    <property type="molecule type" value="Genomic_DNA"/>
</dbReference>
<dbReference type="PROSITE" id="PS51767">
    <property type="entry name" value="PEPTIDASE_A1"/>
    <property type="match status" value="1"/>
</dbReference>
<dbReference type="InterPro" id="IPR034164">
    <property type="entry name" value="Pepsin-like_dom"/>
</dbReference>
<evidence type="ECO:0000313" key="7">
    <source>
        <dbReference type="EMBL" id="WWC59008.1"/>
    </source>
</evidence>
<evidence type="ECO:0000256" key="3">
    <source>
        <dbReference type="PIRSR" id="PIRSR601461-1"/>
    </source>
</evidence>
<feature type="active site" evidence="3">
    <location>
        <position position="307"/>
    </location>
</feature>
<proteinExistence type="inferred from homology"/>
<dbReference type="KEGG" id="kdj:28966013"/>
<reference evidence="7" key="2">
    <citation type="submission" date="2013-07" db="EMBL/GenBank/DDBJ databases">
        <authorList>
            <consortium name="The Broad Institute Genome Sequencing Platform"/>
            <person name="Cuomo C."/>
            <person name="Litvintseva A."/>
            <person name="Chen Y."/>
            <person name="Heitman J."/>
            <person name="Sun S."/>
            <person name="Springer D."/>
            <person name="Dromer F."/>
            <person name="Young S.K."/>
            <person name="Zeng Q."/>
            <person name="Gargeya S."/>
            <person name="Fitzgerald M."/>
            <person name="Abouelleil A."/>
            <person name="Alvarado L."/>
            <person name="Berlin A.M."/>
            <person name="Chapman S.B."/>
            <person name="Dewar J."/>
            <person name="Goldberg J."/>
            <person name="Griggs A."/>
            <person name="Gujja S."/>
            <person name="Hansen M."/>
            <person name="Howarth C."/>
            <person name="Imamovic A."/>
            <person name="Larimer J."/>
            <person name="McCowan C."/>
            <person name="Murphy C."/>
            <person name="Pearson M."/>
            <person name="Priest M."/>
            <person name="Roberts A."/>
            <person name="Saif S."/>
            <person name="Shea T."/>
            <person name="Sykes S."/>
            <person name="Wortman J."/>
            <person name="Nusbaum C."/>
            <person name="Birren B."/>
        </authorList>
    </citation>
    <scope>NUCLEOTIDE SEQUENCE</scope>
    <source>
        <strain evidence="7">CBS 10117</strain>
    </source>
</reference>
<dbReference type="OrthoDB" id="15189at2759"/>
<dbReference type="GO" id="GO:0000324">
    <property type="term" value="C:fungal-type vacuole"/>
    <property type="evidence" value="ECO:0007669"/>
    <property type="project" value="TreeGrafter"/>
</dbReference>
<dbReference type="Gene3D" id="2.40.70.10">
    <property type="entry name" value="Acid Proteases"/>
    <property type="match status" value="2"/>
</dbReference>
<keyword evidence="8" id="KW-1185">Reference proteome</keyword>
<dbReference type="SUPFAM" id="SSF50630">
    <property type="entry name" value="Acid proteases"/>
    <property type="match status" value="1"/>
</dbReference>
<accession>A0A1A6ADF7</accession>